<feature type="region of interest" description="Disordered" evidence="1">
    <location>
        <begin position="1"/>
        <end position="74"/>
    </location>
</feature>
<comment type="caution">
    <text evidence="2">The sequence shown here is derived from an EMBL/GenBank/DDBJ whole genome shotgun (WGS) entry which is preliminary data.</text>
</comment>
<name>A0A645AV06_9ZZZZ</name>
<gene>
    <name evidence="2" type="ORF">SDC9_103787</name>
</gene>
<dbReference type="AlphaFoldDB" id="A0A645AV06"/>
<evidence type="ECO:0000256" key="1">
    <source>
        <dbReference type="SAM" id="MobiDB-lite"/>
    </source>
</evidence>
<feature type="compositionally biased region" description="Gly residues" evidence="1">
    <location>
        <begin position="13"/>
        <end position="27"/>
    </location>
</feature>
<accession>A0A645AV06</accession>
<dbReference type="EMBL" id="VSSQ01016022">
    <property type="protein sequence ID" value="MPM56970.1"/>
    <property type="molecule type" value="Genomic_DNA"/>
</dbReference>
<proteinExistence type="predicted"/>
<sequence>MRLVGQENAGIGENHGQGGAQFMGGVGHKLALPVPGLLHRAQGDGGQQQTDEKKAAKPAQANQQGDAYQTQQGLPLIDRINKGNVRPVRPDLAQIPQVQRREGALVGLKSQHLCHGVR</sequence>
<protein>
    <submittedName>
        <fullName evidence="2">Uncharacterized protein</fullName>
    </submittedName>
</protein>
<evidence type="ECO:0000313" key="2">
    <source>
        <dbReference type="EMBL" id="MPM56970.1"/>
    </source>
</evidence>
<reference evidence="2" key="1">
    <citation type="submission" date="2019-08" db="EMBL/GenBank/DDBJ databases">
        <authorList>
            <person name="Kucharzyk K."/>
            <person name="Murdoch R.W."/>
            <person name="Higgins S."/>
            <person name="Loffler F."/>
        </authorList>
    </citation>
    <scope>NUCLEOTIDE SEQUENCE</scope>
</reference>
<organism evidence="2">
    <name type="scientific">bioreactor metagenome</name>
    <dbReference type="NCBI Taxonomy" id="1076179"/>
    <lineage>
        <taxon>unclassified sequences</taxon>
        <taxon>metagenomes</taxon>
        <taxon>ecological metagenomes</taxon>
    </lineage>
</organism>